<dbReference type="InterPro" id="IPR025241">
    <property type="entry name" value="DUF4190"/>
</dbReference>
<name>A0ABS5XVT3_9MICO</name>
<evidence type="ECO:0000313" key="5">
    <source>
        <dbReference type="Proteomes" id="UP000740605"/>
    </source>
</evidence>
<comment type="caution">
    <text evidence="4">The sequence shown here is derived from an EMBL/GenBank/DDBJ whole genome shotgun (WGS) entry which is preliminary data.</text>
</comment>
<dbReference type="RefSeq" id="WP_215487768.1">
    <property type="nucleotide sequence ID" value="NZ_BAAAPJ010000004.1"/>
</dbReference>
<keyword evidence="5" id="KW-1185">Reference proteome</keyword>
<feature type="transmembrane region" description="Helical" evidence="2">
    <location>
        <begin position="117"/>
        <end position="143"/>
    </location>
</feature>
<evidence type="ECO:0000313" key="4">
    <source>
        <dbReference type="EMBL" id="MBT8798526.1"/>
    </source>
</evidence>
<gene>
    <name evidence="4" type="ORF">J0P97_10625</name>
</gene>
<feature type="region of interest" description="Disordered" evidence="1">
    <location>
        <begin position="1"/>
        <end position="59"/>
    </location>
</feature>
<protein>
    <submittedName>
        <fullName evidence="4">DUF4190 domain-containing protein</fullName>
    </submittedName>
</protein>
<evidence type="ECO:0000259" key="3">
    <source>
        <dbReference type="Pfam" id="PF13828"/>
    </source>
</evidence>
<evidence type="ECO:0000256" key="1">
    <source>
        <dbReference type="SAM" id="MobiDB-lite"/>
    </source>
</evidence>
<organism evidence="4 5">
    <name type="scientific">Microbacterium flavum</name>
    <dbReference type="NCBI Taxonomy" id="415216"/>
    <lineage>
        <taxon>Bacteria</taxon>
        <taxon>Bacillati</taxon>
        <taxon>Actinomycetota</taxon>
        <taxon>Actinomycetes</taxon>
        <taxon>Micrococcales</taxon>
        <taxon>Microbacteriaceae</taxon>
        <taxon>Microbacterium</taxon>
    </lineage>
</organism>
<keyword evidence="2" id="KW-0812">Transmembrane</keyword>
<dbReference type="Proteomes" id="UP000740605">
    <property type="component" value="Unassembled WGS sequence"/>
</dbReference>
<feature type="domain" description="DUF4190" evidence="3">
    <location>
        <begin position="117"/>
        <end position="179"/>
    </location>
</feature>
<sequence length="200" mass="19864">MTDPKTSGPDDTEAAGAVPPPPAPPSYDSAPYVPPTAPTYDTGSYGEPSEPAAPAYAPPSYAPPAYPTSPYGAPPAPGYGATGAYPTGYPVQQSPGAPPVAPYGYGGYAPARRTNGLAVASMIVSILGIIWVLPLIGSVGGAIMGHIALGQVKRTGEAGRGMALAGVIVGWAGTALLVLGVLFFFFVVALGASSGARYGA</sequence>
<accession>A0ABS5XVT3</accession>
<feature type="transmembrane region" description="Helical" evidence="2">
    <location>
        <begin position="163"/>
        <end position="190"/>
    </location>
</feature>
<keyword evidence="2" id="KW-1133">Transmembrane helix</keyword>
<proteinExistence type="predicted"/>
<feature type="compositionally biased region" description="Low complexity" evidence="1">
    <location>
        <begin position="45"/>
        <end position="55"/>
    </location>
</feature>
<keyword evidence="2" id="KW-0472">Membrane</keyword>
<evidence type="ECO:0000256" key="2">
    <source>
        <dbReference type="SAM" id="Phobius"/>
    </source>
</evidence>
<reference evidence="4 5" key="1">
    <citation type="submission" date="2021-03" db="EMBL/GenBank/DDBJ databases">
        <title>Microbacterium pauli sp. nov., isolated from microfiltered milk.</title>
        <authorList>
            <person name="Bellassi P."/>
            <person name="Fontana A."/>
            <person name="Callegari M.L."/>
            <person name="Lorenzo M."/>
            <person name="Cappa F."/>
        </authorList>
    </citation>
    <scope>NUCLEOTIDE SEQUENCE [LARGE SCALE GENOMIC DNA]</scope>
    <source>
        <strain evidence="4 5">DSM 18909</strain>
    </source>
</reference>
<dbReference type="EMBL" id="JAFLHG010000009">
    <property type="protein sequence ID" value="MBT8798526.1"/>
    <property type="molecule type" value="Genomic_DNA"/>
</dbReference>
<dbReference type="Pfam" id="PF13828">
    <property type="entry name" value="DUF4190"/>
    <property type="match status" value="1"/>
</dbReference>